<protein>
    <submittedName>
        <fullName evidence="7">RNA-binding protein</fullName>
    </submittedName>
</protein>
<evidence type="ECO:0000256" key="3">
    <source>
        <dbReference type="ARBA" id="ARBA00022454"/>
    </source>
</evidence>
<dbReference type="GO" id="GO:0005737">
    <property type="term" value="C:cytoplasm"/>
    <property type="evidence" value="ECO:0007669"/>
    <property type="project" value="UniProtKB-SubCell"/>
</dbReference>
<sequence length="99" mass="11213">MDDTVSTREQKVKVIIGSKPLINYVTACVTILNSGSDKVILRARGKAINNMVEVFLLLRNSFFKNIQIKGYNIDCEEIIFYDGKKVSLPVLELFLSTRD</sequence>
<evidence type="ECO:0000256" key="2">
    <source>
        <dbReference type="ARBA" id="ARBA00004496"/>
    </source>
</evidence>
<keyword evidence="4" id="KW-0963">Cytoplasm</keyword>
<keyword evidence="5" id="KW-0238">DNA-binding</keyword>
<reference evidence="7" key="1">
    <citation type="journal article" date="2020" name="mSystems">
        <title>Genome- and Community-Level Interaction Insights into Carbon Utilization and Element Cycling Functions of Hydrothermarchaeota in Hydrothermal Sediment.</title>
        <authorList>
            <person name="Zhou Z."/>
            <person name="Liu Y."/>
            <person name="Xu W."/>
            <person name="Pan J."/>
            <person name="Luo Z.H."/>
            <person name="Li M."/>
        </authorList>
    </citation>
    <scope>NUCLEOTIDE SEQUENCE [LARGE SCALE GENOMIC DNA]</scope>
    <source>
        <strain evidence="7">SpSt-754</strain>
    </source>
</reference>
<evidence type="ECO:0000313" key="7">
    <source>
        <dbReference type="EMBL" id="HGB35756.1"/>
    </source>
</evidence>
<accession>A0A7V3NV15</accession>
<keyword evidence="3" id="KW-0158">Chromosome</keyword>
<dbReference type="InterPro" id="IPR013795">
    <property type="entry name" value="DNA/RNA-bd_Alba"/>
</dbReference>
<dbReference type="GO" id="GO:0003723">
    <property type="term" value="F:RNA binding"/>
    <property type="evidence" value="ECO:0007669"/>
    <property type="project" value="InterPro"/>
</dbReference>
<comment type="caution">
    <text evidence="7">The sequence shown here is derived from an EMBL/GenBank/DDBJ whole genome shotgun (WGS) entry which is preliminary data.</text>
</comment>
<dbReference type="HAMAP" id="MF_01122">
    <property type="entry name" value="AlbA"/>
    <property type="match status" value="1"/>
</dbReference>
<gene>
    <name evidence="7" type="ORF">ENV38_02470</name>
</gene>
<dbReference type="GO" id="GO:0005694">
    <property type="term" value="C:chromosome"/>
    <property type="evidence" value="ECO:0007669"/>
    <property type="project" value="UniProtKB-SubCell"/>
</dbReference>
<dbReference type="Pfam" id="PF01918">
    <property type="entry name" value="Alba"/>
    <property type="match status" value="1"/>
</dbReference>
<evidence type="ECO:0000256" key="5">
    <source>
        <dbReference type="ARBA" id="ARBA00023125"/>
    </source>
</evidence>
<dbReference type="GO" id="GO:0003677">
    <property type="term" value="F:DNA binding"/>
    <property type="evidence" value="ECO:0007669"/>
    <property type="project" value="UniProtKB-KW"/>
</dbReference>
<evidence type="ECO:0000256" key="4">
    <source>
        <dbReference type="ARBA" id="ARBA00022490"/>
    </source>
</evidence>
<dbReference type="Gene3D" id="3.30.110.20">
    <property type="entry name" value="Alba-like domain"/>
    <property type="match status" value="1"/>
</dbReference>
<organism evidence="7">
    <name type="scientific">candidate division WOR-3 bacterium</name>
    <dbReference type="NCBI Taxonomy" id="2052148"/>
    <lineage>
        <taxon>Bacteria</taxon>
        <taxon>Bacteria division WOR-3</taxon>
    </lineage>
</organism>
<dbReference type="SUPFAM" id="SSF82704">
    <property type="entry name" value="AlbA-like"/>
    <property type="match status" value="1"/>
</dbReference>
<evidence type="ECO:0000256" key="1">
    <source>
        <dbReference type="ARBA" id="ARBA00004286"/>
    </source>
</evidence>
<dbReference type="InterPro" id="IPR002775">
    <property type="entry name" value="DNA/RNA-bd_Alba-like"/>
</dbReference>
<feature type="domain" description="DNA/RNA-binding protein Alba-like" evidence="6">
    <location>
        <begin position="14"/>
        <end position="69"/>
    </location>
</feature>
<comment type="subcellular location">
    <subcellularLocation>
        <location evidence="1">Chromosome</location>
    </subcellularLocation>
    <subcellularLocation>
        <location evidence="2">Cytoplasm</location>
    </subcellularLocation>
</comment>
<dbReference type="EMBL" id="DTGD01000094">
    <property type="protein sequence ID" value="HGB35756.1"/>
    <property type="molecule type" value="Genomic_DNA"/>
</dbReference>
<proteinExistence type="inferred from homology"/>
<evidence type="ECO:0000259" key="6">
    <source>
        <dbReference type="Pfam" id="PF01918"/>
    </source>
</evidence>
<dbReference type="InterPro" id="IPR036882">
    <property type="entry name" value="Alba-like_dom_sf"/>
</dbReference>
<dbReference type="AlphaFoldDB" id="A0A7V3NV15"/>
<name>A0A7V3NV15_UNCW3</name>